<dbReference type="eggNOG" id="COG1516">
    <property type="taxonomic scope" value="Bacteria"/>
</dbReference>
<gene>
    <name evidence="1" type="ordered locus">MROS_2186</name>
</gene>
<keyword evidence="1" id="KW-0966">Cell projection</keyword>
<organism evidence="1 2">
    <name type="scientific">Melioribacter roseus (strain DSM 23840 / JCM 17771 / VKM B-2668 / P3M-2)</name>
    <dbReference type="NCBI Taxonomy" id="1191523"/>
    <lineage>
        <taxon>Bacteria</taxon>
        <taxon>Pseudomonadati</taxon>
        <taxon>Ignavibacteriota</taxon>
        <taxon>Ignavibacteria</taxon>
        <taxon>Ignavibacteriales</taxon>
        <taxon>Melioribacteraceae</taxon>
        <taxon>Melioribacter</taxon>
    </lineage>
</organism>
<dbReference type="GO" id="GO:0044780">
    <property type="term" value="P:bacterial-type flagellum assembly"/>
    <property type="evidence" value="ECO:0007669"/>
    <property type="project" value="InterPro"/>
</dbReference>
<dbReference type="Proteomes" id="UP000009011">
    <property type="component" value="Chromosome"/>
</dbReference>
<dbReference type="STRING" id="1191523.MROS_2186"/>
<protein>
    <submittedName>
        <fullName evidence="1">Flagellar protein FliS</fullName>
    </submittedName>
</protein>
<dbReference type="EMBL" id="CP003557">
    <property type="protein sequence ID" value="AFN75416.1"/>
    <property type="molecule type" value="Genomic_DNA"/>
</dbReference>
<accession>I7A6C4</accession>
<keyword evidence="2" id="KW-1185">Reference proteome</keyword>
<reference evidence="1 2" key="1">
    <citation type="journal article" date="2013" name="PLoS ONE">
        <title>Genomic analysis of Melioribacter roseus, facultatively anaerobic organotrophic bacterium representing a novel deep lineage within Bacteriodetes/Chlorobi group.</title>
        <authorList>
            <person name="Kadnikov V.V."/>
            <person name="Mardanov A.V."/>
            <person name="Podosokorskaya O.A."/>
            <person name="Gavrilov S.N."/>
            <person name="Kublanov I.V."/>
            <person name="Beletsky A.V."/>
            <person name="Bonch-Osmolovskaya E.A."/>
            <person name="Ravin N.V."/>
        </authorList>
    </citation>
    <scope>NUCLEOTIDE SEQUENCE [LARGE SCALE GENOMIC DNA]</scope>
    <source>
        <strain evidence="2">JCM 17771 / P3M-2</strain>
    </source>
</reference>
<name>I7A6C4_MELRP</name>
<dbReference type="HOGENOM" id="CLU_2167983_0_0_10"/>
<dbReference type="Gene3D" id="1.20.120.340">
    <property type="entry name" value="Flagellar protein FliS"/>
    <property type="match status" value="1"/>
</dbReference>
<dbReference type="RefSeq" id="WP_014856848.1">
    <property type="nucleotide sequence ID" value="NC_018178.1"/>
</dbReference>
<dbReference type="SUPFAM" id="SSF101116">
    <property type="entry name" value="Flagellar export chaperone FliS"/>
    <property type="match status" value="1"/>
</dbReference>
<keyword evidence="1" id="KW-0282">Flagellum</keyword>
<dbReference type="InterPro" id="IPR036584">
    <property type="entry name" value="FliS_sf"/>
</dbReference>
<dbReference type="KEGG" id="mro:MROS_2186"/>
<sequence>MYTANYSAKKTNPYLVNQIKNSTPQELTLKVYDFAIQQCQKNDMLRTNEAIQVLINSLNFDDPAAREISAGLLRLYTFCQDQMRKKNNDIVLKILTELKQTWMDAIKNMG</sequence>
<dbReference type="AlphaFoldDB" id="I7A6C4"/>
<proteinExistence type="predicted"/>
<dbReference type="OrthoDB" id="1524959at2"/>
<evidence type="ECO:0000313" key="2">
    <source>
        <dbReference type="Proteomes" id="UP000009011"/>
    </source>
</evidence>
<keyword evidence="1" id="KW-0969">Cilium</keyword>
<evidence type="ECO:0000313" key="1">
    <source>
        <dbReference type="EMBL" id="AFN75416.1"/>
    </source>
</evidence>